<dbReference type="Pfam" id="PF11101">
    <property type="entry name" value="DUF2884"/>
    <property type="match status" value="1"/>
</dbReference>
<evidence type="ECO:0000313" key="2">
    <source>
        <dbReference type="EMBL" id="REL27846.1"/>
    </source>
</evidence>
<dbReference type="Proteomes" id="UP000256478">
    <property type="component" value="Unassembled WGS sequence"/>
</dbReference>
<comment type="caution">
    <text evidence="2">The sequence shown here is derived from an EMBL/GenBank/DDBJ whole genome shotgun (WGS) entry which is preliminary data.</text>
</comment>
<evidence type="ECO:0000313" key="3">
    <source>
        <dbReference type="Proteomes" id="UP000256478"/>
    </source>
</evidence>
<organism evidence="2 3">
    <name type="scientific">Thalassotalea euphylliae</name>
    <dbReference type="NCBI Taxonomy" id="1655234"/>
    <lineage>
        <taxon>Bacteria</taxon>
        <taxon>Pseudomonadati</taxon>
        <taxon>Pseudomonadota</taxon>
        <taxon>Gammaproteobacteria</taxon>
        <taxon>Alteromonadales</taxon>
        <taxon>Colwelliaceae</taxon>
        <taxon>Thalassotalea</taxon>
    </lineage>
</organism>
<dbReference type="OrthoDB" id="5760736at2"/>
<dbReference type="EMBL" id="QUOU01000001">
    <property type="protein sequence ID" value="REL27846.1"/>
    <property type="molecule type" value="Genomic_DNA"/>
</dbReference>
<proteinExistence type="predicted"/>
<reference evidence="2 3" key="1">
    <citation type="submission" date="2018-08" db="EMBL/GenBank/DDBJ databases">
        <title>Thalassotalea euphylliae genome.</title>
        <authorList>
            <person name="Summers S."/>
            <person name="Rice S.A."/>
            <person name="Freckelton M.L."/>
            <person name="Nedved B.T."/>
            <person name="Hadfield M.G."/>
        </authorList>
    </citation>
    <scope>NUCLEOTIDE SEQUENCE [LARGE SCALE GENOMIC DNA]</scope>
    <source>
        <strain evidence="2 3">H1</strain>
    </source>
</reference>
<feature type="signal peptide" evidence="1">
    <location>
        <begin position="1"/>
        <end position="26"/>
    </location>
</feature>
<protein>
    <submittedName>
        <fullName evidence="2">DUF2884 family protein</fullName>
    </submittedName>
</protein>
<gene>
    <name evidence="2" type="ORF">DXX93_15625</name>
</gene>
<accession>A0A3E0TT58</accession>
<sequence>MYNLSKNTLNAKYPLIAGLIASSLYATDVYAEHCNVNFNYGVIIEPNHVRILDNGQTYVQINDDSQLFVRGREVALESHQTALVSDFSKGIRSQVPEIVFIAIEGVEIGLKAVNKVIGGLTGENSASHRKLQEKFDDMQMRLRKKFNHSDKSYYIAPQDFDDFDEIFAGEFEQEIEEIVSESIGTILMAVGEAMANRDEDTIEQRVSTYDDKLEHMGEELKLEIGTRANRLEQKAEQFCQALADLDQVEAQMQLTISALNEFNLISSQRHSHSE</sequence>
<feature type="chain" id="PRO_5017824125" evidence="1">
    <location>
        <begin position="27"/>
        <end position="274"/>
    </location>
</feature>
<keyword evidence="1" id="KW-0732">Signal</keyword>
<dbReference type="InterPro" id="IPR021307">
    <property type="entry name" value="DUF2884"/>
</dbReference>
<name>A0A3E0TT58_9GAMM</name>
<dbReference type="AlphaFoldDB" id="A0A3E0TT58"/>
<evidence type="ECO:0000256" key="1">
    <source>
        <dbReference type="SAM" id="SignalP"/>
    </source>
</evidence>